<keyword evidence="2" id="KW-1185">Reference proteome</keyword>
<protein>
    <submittedName>
        <fullName evidence="1">Uncharacterized protein</fullName>
    </submittedName>
</protein>
<reference evidence="1 2" key="1">
    <citation type="journal article" date="2014" name="PLoS ONE">
        <title>Global Analysis of Gene Expression Profiles in Physic Nut (Jatropha curcas L.) Seedlings Exposed to Salt Stress.</title>
        <authorList>
            <person name="Zhang L."/>
            <person name="Zhang C."/>
            <person name="Wu P."/>
            <person name="Chen Y."/>
            <person name="Li M."/>
            <person name="Jiang H."/>
            <person name="Wu G."/>
        </authorList>
    </citation>
    <scope>NUCLEOTIDE SEQUENCE [LARGE SCALE GENOMIC DNA]</scope>
    <source>
        <strain evidence="2">cv. GZQX0401</strain>
        <tissue evidence="1">Young leaves</tissue>
    </source>
</reference>
<evidence type="ECO:0000313" key="1">
    <source>
        <dbReference type="EMBL" id="KDP42305.1"/>
    </source>
</evidence>
<dbReference type="STRING" id="180498.A0A067LCU0"/>
<evidence type="ECO:0000313" key="2">
    <source>
        <dbReference type="Proteomes" id="UP000027138"/>
    </source>
</evidence>
<name>A0A067LCU0_JATCU</name>
<dbReference type="PANTHER" id="PTHR31722">
    <property type="entry name" value="OS06G0675200 PROTEIN"/>
    <property type="match status" value="1"/>
</dbReference>
<organism evidence="1 2">
    <name type="scientific">Jatropha curcas</name>
    <name type="common">Barbados nut</name>
    <dbReference type="NCBI Taxonomy" id="180498"/>
    <lineage>
        <taxon>Eukaryota</taxon>
        <taxon>Viridiplantae</taxon>
        <taxon>Streptophyta</taxon>
        <taxon>Embryophyta</taxon>
        <taxon>Tracheophyta</taxon>
        <taxon>Spermatophyta</taxon>
        <taxon>Magnoliopsida</taxon>
        <taxon>eudicotyledons</taxon>
        <taxon>Gunneridae</taxon>
        <taxon>Pentapetalae</taxon>
        <taxon>rosids</taxon>
        <taxon>fabids</taxon>
        <taxon>Malpighiales</taxon>
        <taxon>Euphorbiaceae</taxon>
        <taxon>Crotonoideae</taxon>
        <taxon>Jatropheae</taxon>
        <taxon>Jatropha</taxon>
    </lineage>
</organism>
<dbReference type="AlphaFoldDB" id="A0A067LCU0"/>
<dbReference type="PANTHER" id="PTHR31722:SF71">
    <property type="entry name" value="GENOME ASSEMBLY, CHROMOSOME: A05"/>
    <property type="match status" value="1"/>
</dbReference>
<dbReference type="Proteomes" id="UP000027138">
    <property type="component" value="Unassembled WGS sequence"/>
</dbReference>
<accession>A0A067LCU0</accession>
<proteinExistence type="predicted"/>
<sequence length="157" mass="18152">MFNNDQQSLFTSSMNPRISFSSDFAESQEAIKYERKSYREAPVSSDFEFSVPNYSMIPADEIFCKGMILPLKENCTNQLRKMTLRDELLVDDEDEDEFDALPRVHKSSVWWKERLSLKRSTHIVCKKGDRNNIGVLQGIVEEKTHVFVHGKNTGIVD</sequence>
<gene>
    <name evidence="1" type="ORF">JCGZ_01629</name>
</gene>
<dbReference type="EMBL" id="KK914308">
    <property type="protein sequence ID" value="KDP42305.1"/>
    <property type="molecule type" value="Genomic_DNA"/>
</dbReference>
<dbReference type="OrthoDB" id="1927989at2759"/>